<evidence type="ECO:0000313" key="2">
    <source>
        <dbReference type="Proteomes" id="UP000199236"/>
    </source>
</evidence>
<dbReference type="RefSeq" id="WP_090067815.1">
    <property type="nucleotide sequence ID" value="NZ_FOVR01000001.1"/>
</dbReference>
<name>A0A1I4ZK92_9HYPH</name>
<sequence length="267" mass="27769">MFDASKLINEFLGAAGAPGTRSQGTGAGNGDLMQRGKDYLSQNAGGIGGGALAGGLAGYMMGSKKGRKMAKKAATYGGLALVAGLAYKAYSDYQGKKAGVPVVDGQVGRGDQTIPAHLHAPEGAVARKITHVPVVPMGSGFEVNEMTQRATGFGATLVSAMIAAAKADGTIDALEQQAIFEKIGQEDLSAEEKAFLLDQINKPLDIDSIVSQARSTEQAMEIYLASLMAIEPDTPSEQAYLSLLAARLGLEPELIDQIHQTLLEATD</sequence>
<gene>
    <name evidence="1" type="ORF">SAMN04488056_101123</name>
</gene>
<dbReference type="InterPro" id="IPR029024">
    <property type="entry name" value="TerB-like"/>
</dbReference>
<dbReference type="STRING" id="655353.SAMN04488056_101123"/>
<dbReference type="CDD" id="cd07178">
    <property type="entry name" value="terB_like_YebE"/>
    <property type="match status" value="1"/>
</dbReference>
<accession>A0A1I4ZK92</accession>
<keyword evidence="2" id="KW-1185">Reference proteome</keyword>
<reference evidence="1 2" key="1">
    <citation type="submission" date="2016-10" db="EMBL/GenBank/DDBJ databases">
        <authorList>
            <person name="de Groot N.N."/>
        </authorList>
    </citation>
    <scope>NUCLEOTIDE SEQUENCE [LARGE SCALE GENOMIC DNA]</scope>
    <source>
        <strain evidence="1 2">CGMCC 1.9157</strain>
    </source>
</reference>
<evidence type="ECO:0000313" key="1">
    <source>
        <dbReference type="EMBL" id="SFN50662.1"/>
    </source>
</evidence>
<organism evidence="1 2">
    <name type="scientific">Cohaesibacter marisflavi</name>
    <dbReference type="NCBI Taxonomy" id="655353"/>
    <lineage>
        <taxon>Bacteria</taxon>
        <taxon>Pseudomonadati</taxon>
        <taxon>Pseudomonadota</taxon>
        <taxon>Alphaproteobacteria</taxon>
        <taxon>Hyphomicrobiales</taxon>
        <taxon>Cohaesibacteraceae</taxon>
    </lineage>
</organism>
<protein>
    <submittedName>
        <fullName evidence="1">Uncharacterized membrane protein YebE, DUF533 family</fullName>
    </submittedName>
</protein>
<dbReference type="Pfam" id="PF04391">
    <property type="entry name" value="DUF533"/>
    <property type="match status" value="1"/>
</dbReference>
<dbReference type="InterPro" id="IPR007486">
    <property type="entry name" value="YebE"/>
</dbReference>
<dbReference type="Gene3D" id="1.10.3680.10">
    <property type="entry name" value="TerB-like"/>
    <property type="match status" value="1"/>
</dbReference>
<proteinExistence type="predicted"/>
<dbReference type="OrthoDB" id="5459344at2"/>
<dbReference type="SUPFAM" id="SSF158682">
    <property type="entry name" value="TerB-like"/>
    <property type="match status" value="1"/>
</dbReference>
<dbReference type="EMBL" id="FOVR01000001">
    <property type="protein sequence ID" value="SFN50662.1"/>
    <property type="molecule type" value="Genomic_DNA"/>
</dbReference>
<dbReference type="Proteomes" id="UP000199236">
    <property type="component" value="Unassembled WGS sequence"/>
</dbReference>
<dbReference type="AlphaFoldDB" id="A0A1I4ZK92"/>